<feature type="region of interest" description="Disordered" evidence="3">
    <location>
        <begin position="2843"/>
        <end position="2902"/>
    </location>
</feature>
<dbReference type="InterPro" id="IPR016024">
    <property type="entry name" value="ARM-type_fold"/>
</dbReference>
<dbReference type="SMART" id="SM00516">
    <property type="entry name" value="SEC14"/>
    <property type="match status" value="1"/>
</dbReference>
<name>A0AA89BQC7_PINIB</name>
<feature type="domain" description="CRAL-TRIO" evidence="5">
    <location>
        <begin position="1878"/>
        <end position="2036"/>
    </location>
</feature>
<dbReference type="SMART" id="SM00323">
    <property type="entry name" value="RasGAP"/>
    <property type="match status" value="1"/>
</dbReference>
<dbReference type="FunFam" id="1.10.506.10:FF:000015">
    <property type="entry name" value="Neurofibromin isoform 1"/>
    <property type="match status" value="1"/>
</dbReference>
<evidence type="ECO:0000313" key="6">
    <source>
        <dbReference type="EMBL" id="KAK3083649.1"/>
    </source>
</evidence>
<accession>A0AA89BQC7</accession>
<dbReference type="Pfam" id="PF00616">
    <property type="entry name" value="RasGAP"/>
    <property type="match status" value="1"/>
</dbReference>
<dbReference type="InterPro" id="IPR039360">
    <property type="entry name" value="Ras_GTPase"/>
</dbReference>
<dbReference type="PANTHER" id="PTHR10194">
    <property type="entry name" value="RAS GTPASE-ACTIVATING PROTEINS"/>
    <property type="match status" value="1"/>
</dbReference>
<gene>
    <name evidence="6" type="ORF">FSP39_000782</name>
</gene>
<sequence>MRIHGQEAERNYFESQLIILDSLEQVLNSQPKDTSRLDEAMYVKLLLPEICKVDNLDLLVNNSSNGLENLIVLINLLWFLNQPTDNPNHLVLQLKNLASKVLFALSQNNFTAVFNRISAKLMNLPAFSDDQSDLSDLELIQHINVDVHRLIKLLNEIVSKFKLIKPYKQVVLTLAYNLEKAIWNWMDNYPEEFTDLQKRPNEELQDCCDKLFEHFNTCMETSKKRGSIWPLEMMLLVLCPKILEEINNADAGAPCSPQHMKKKHFIDELKKAIANHTSKQMTEGAAVTCVRLCKASTYISINDRLNVLFSLVQSVINDLKTLLFNPPPNYKTWSRERGIVGQDLDLYIDCFVSLFRITPHNNDVLKVCLNQHSPPIYHFVLVNALHRIITQPPLQWWPNINIIYGKAAELRSMFTETLNKVTQGMATHPPPKVVGGSLPYVSLTNITKLTLYKISKPTDETMTTYRYLLLWIVRLIHADPYLMLHNQGKAGMEIQSSTLELMNGLVSLVHQQHMPDVAQEAMEALLCLHQPENIELWNPESPVTTFWEISSQVLFSISQKLIQRQLVNYTEILKWLRDILVCRNSFLQKHSANANLGNNKTICIHIKLEVVFFMYLWSIDIDAVLTGMSCFHLLCEEADIRCGADEMAVTQILPNYNVYADLAQASTVLTTGNVIHTRELTGNVIHTRELTGNVIHTRELTDNVIHTRELTGNVIHTRELTGNVIHTRELTGNVIIHTRELTGNVIHTRELTGNVIHTRELTGNVIIHTRELTDNVIHTRELTGNVIHTRELTGNVIHTRELTGNVIHTRELTGNVIHTRELTGNVIHTRELTGNVIHTRELTGNVIHTRELTGNVIHTRELTGNVIIHTRELTGNVIHTRELTGNVIHTRELTDNVIHTRELTGNVIIHTREHTGNVIHTRELTGNVIHTRELTGNVIHTRELTGNVIHARELTGNAIHTRELTGNVIHTRELTGNVIHTRELTGNVIHTRELTGNVIHTRELTGNVIHTRELTGNVIHTRELTGNVIHTRELTGNVIIHTRELTDNVIHTRELTGNVIHTRELTDNVIHTRELTGSVIHTRELTGNVIHTRELTGNVIHTRELTGNVIHTRELTDNAWDDTFRNWEVITQYLENFPKDAKVKVEENMPPGLSDQIRIKGKPQHRAHTEHDLEDQLNEWANMTGFLCALGGVRLQNRPPRITPTPSIPSGLDSRKSSLMQSCAADSQYCPVTQFISNLLKLLVCQNEKFGAQIQKHVKELVGHELNPALYPILFDQIKVCVDKYFDPSGQVIVTDLNTQFIENVIFIMKNILEMKPDQPCEHLGVTSIESLMLAVVRYVRHLDSTVHAIQIKIKLCQLVEAMMLRRDDLTFRQEMKFRNKLVEYLTDWIMGNSHQVNIGDICSMSRDLDQASMEAVAALLAGLPLQPEESDRGDLMEAKSQLFLKYLTLFMNLLNDCSEEEQDTAMDPNRKRSTSNLSALRNCTVQAMSNLLNANIDSGLMHSIALGYHKDPQTRAAFMEVLTKILQQGTEFETLAETALADRFERLVELVTMIGDKGELPIAMALATVVPTQQMDELARVFVNLFDAKHLLYQLLWNMFTKEVEIADCMQTLFRGNSLASKIMAYCFRFYGQNYLRELLNPLIMEMILLERQHKVSYEIDPARFPSKLRSMCHCLYQVVTQRFQQSSSEAVWTVIGTVIFLRFINPAIVSPFESGIIDEEPSLKIKRGLTLMCKIMQNIANHLLFTKENHMRTFNDFLKTNFEAGRRFFTEIASDCDLPDQGNHSLSFINDANVLALHRLLWNNQEKIGDYLSSSRDHKAVGRRPFDKMATLLAYLGPPEHRPLDSHVGIFATRWSSMDMTSTKFEEIMSKHNMHEKDEFKSLKNLHIFYQAGTSVNGNPVFYYIARRYKVGEINGDLLIYHVLLTLKPYYNKPFELVIDFTHTCAENRFRTDFLSKWFVVMPEVVYQNIVASYIYNCNSWVREYTKYHDRILTPLKGNRKLIFIDHPARLNEYIDSDQQKLPGSTVSLEEDLKISNNALKLSHKDTKVTIKVGPNAIQITSAEKLRVLGHQVLLNDVYYASEIEEVCLVDDNQFTLTISNESGPLSFIHNDCDNIVHDIIHIRTRWELSQPDTVTVHTKIRPKDVPGTLLNVALLNLGSSDPSLRSAAYNLLCALTQTFDLKIEGQLLETTGLCIPANNTIFIKSISETLAANEPHLTLEFLEECIQGFGNSNIEMKHLCLEYITPWLPNLTRFCRHSDENKRQKVALILDKLITMTIEEVEMYPSIQAKIWGNIGQVADLLDMVLDSFIKRSVTGGLGSIQAEIMADTAVALTSANVQLVSRKVIGRLCRLIDKTCTSPTPTLEQHLMWDDIAILARYLLMLSFNNSLDVASHLPFLFHIVTLLVCTGPLSLRASTHGLVINIIHSLCTCSQLSFAETTLKVLKMSLAEFSLPKFYQLFGISKVKSAAVSAFRTSFRPGDRSFTMSPPEHEKMSLSSLETIVDALLEIMEAAMKDIPNCDWLQQWTDLSRRFAFQYNPALQPRAIIVFGCISKAVTDSEMKQLLKIMMKALESFTDLTLIEAIVMCLTRLQPLLRSDSSIHRFLFWVAISVLQLDEQSLYAAGLALLEQNLHTLDNMGLFDREKLEKIMMDTRDPLEWHFKQLDHAMGLSFKANFNFALVGHLLKGFRHPSPTTVSRTIRVLNQLLSITVKPTNRDKFEVTPQTVPYLAALVSVSEEVRSRCHLKHRTSQYMMTESPSSDSLNVDIPQQPNPGSTSVTTATTTSPALPSSAPPTQGSSSPACLQTQSQATPPVATPITRRQKSWEVLDPNAMNAACRMQKGSQLNQAQQANNSKVWKSMDSGSERPPLFKTRSSSMPTPGSKKDGNKGGINPSRSGRVSVSNENNVLLDPDVLTDYPTQVLVLTVLATLVRNTTDENEARILYEYLAEASVVFPKVFPVIHSLLDAKINSVLSLCHDQAILNAVQSIIQNMIACEDPSQQQLSYLQSIGFGGLWRFAGTFTKSAPSDTAELLVNCLEAMMVENCLPGDDLDILNPYPSSLGISSNLNLSSSMSSLSVCSMHSPTDKDTTDKNGSVGNNRMRHGSANNIPSKNRAGSFKRKDSKKKPMEPIE</sequence>
<dbReference type="SUPFAM" id="SSF48371">
    <property type="entry name" value="ARM repeat"/>
    <property type="match status" value="1"/>
</dbReference>
<reference evidence="6" key="1">
    <citation type="submission" date="2019-08" db="EMBL/GenBank/DDBJ databases">
        <title>The improved chromosome-level genome for the pearl oyster Pinctada fucata martensii using PacBio sequencing and Hi-C.</title>
        <authorList>
            <person name="Zheng Z."/>
        </authorList>
    </citation>
    <scope>NUCLEOTIDE SEQUENCE</scope>
    <source>
        <strain evidence="6">ZZ-2019</strain>
        <tissue evidence="6">Adductor muscle</tissue>
    </source>
</reference>
<proteinExistence type="predicted"/>
<dbReference type="Pfam" id="PF13716">
    <property type="entry name" value="CRAL_TRIO_2"/>
    <property type="match status" value="1"/>
</dbReference>
<evidence type="ECO:0000259" key="5">
    <source>
        <dbReference type="PROSITE" id="PS50191"/>
    </source>
</evidence>
<evidence type="ECO:0000256" key="2">
    <source>
        <dbReference type="ARBA" id="ARBA00022553"/>
    </source>
</evidence>
<dbReference type="InterPro" id="IPR008936">
    <property type="entry name" value="Rho_GTPase_activation_prot"/>
</dbReference>
<dbReference type="PROSITE" id="PS50191">
    <property type="entry name" value="CRAL_TRIO"/>
    <property type="match status" value="1"/>
</dbReference>
<dbReference type="Gene3D" id="2.30.29.30">
    <property type="entry name" value="Pleckstrin-homology domain (PH domain)/Phosphotyrosine-binding domain (PTB)"/>
    <property type="match status" value="1"/>
</dbReference>
<dbReference type="GO" id="GO:0005096">
    <property type="term" value="F:GTPase activator activity"/>
    <property type="evidence" value="ECO:0007669"/>
    <property type="project" value="UniProtKB-KW"/>
</dbReference>
<keyword evidence="1" id="KW-0343">GTPase activation</keyword>
<dbReference type="Gene3D" id="3.40.525.10">
    <property type="entry name" value="CRAL-TRIO lipid binding domain"/>
    <property type="match status" value="1"/>
</dbReference>
<feature type="compositionally biased region" description="Polar residues" evidence="3">
    <location>
        <begin position="2799"/>
        <end position="2814"/>
    </location>
</feature>
<dbReference type="InterPro" id="IPR011993">
    <property type="entry name" value="PH-like_dom_sf"/>
</dbReference>
<dbReference type="FunFam" id="1.10.506.10:FF:000014">
    <property type="entry name" value="Neurofibromin 1"/>
    <property type="match status" value="1"/>
</dbReference>
<feature type="domain" description="Ras-GAP" evidence="4">
    <location>
        <begin position="1575"/>
        <end position="1743"/>
    </location>
</feature>
<keyword evidence="2" id="KW-0597">Phosphoprotein</keyword>
<feature type="compositionally biased region" description="Polar residues" evidence="3">
    <location>
        <begin position="2753"/>
        <end position="2772"/>
    </location>
</feature>
<dbReference type="InterPro" id="IPR001251">
    <property type="entry name" value="CRAL-TRIO_dom"/>
</dbReference>
<dbReference type="CDD" id="cd00170">
    <property type="entry name" value="SEC14"/>
    <property type="match status" value="1"/>
</dbReference>
<feature type="region of interest" description="Disordered" evidence="3">
    <location>
        <begin position="3081"/>
        <end position="3135"/>
    </location>
</feature>
<dbReference type="InterPro" id="IPR054071">
    <property type="entry name" value="PH_NF1"/>
</dbReference>
<evidence type="ECO:0008006" key="8">
    <source>
        <dbReference type="Google" id="ProtNLM"/>
    </source>
</evidence>
<dbReference type="Gene3D" id="1.10.506.10">
    <property type="entry name" value="GTPase Activation - p120gap, domain 1"/>
    <property type="match status" value="2"/>
</dbReference>
<dbReference type="PROSITE" id="PS50018">
    <property type="entry name" value="RAS_GTPASE_ACTIV_2"/>
    <property type="match status" value="1"/>
</dbReference>
<evidence type="ECO:0000256" key="3">
    <source>
        <dbReference type="SAM" id="MobiDB-lite"/>
    </source>
</evidence>
<dbReference type="SUPFAM" id="SSF48350">
    <property type="entry name" value="GTPase activation domain, GAP"/>
    <property type="match status" value="1"/>
</dbReference>
<evidence type="ECO:0000259" key="4">
    <source>
        <dbReference type="PROSITE" id="PS50018"/>
    </source>
</evidence>
<dbReference type="Proteomes" id="UP001186944">
    <property type="component" value="Unassembled WGS sequence"/>
</dbReference>
<protein>
    <recommendedName>
        <fullName evidence="8">Neurofibromin</fullName>
    </recommendedName>
</protein>
<dbReference type="EMBL" id="VSWD01000013">
    <property type="protein sequence ID" value="KAK3083649.1"/>
    <property type="molecule type" value="Genomic_DNA"/>
</dbReference>
<feature type="region of interest" description="Disordered" evidence="3">
    <location>
        <begin position="2752"/>
        <end position="2823"/>
    </location>
</feature>
<dbReference type="CDD" id="cd05130">
    <property type="entry name" value="RasGAP_Neurofibromin"/>
    <property type="match status" value="1"/>
</dbReference>
<feature type="compositionally biased region" description="Low complexity" evidence="3">
    <location>
        <begin position="2776"/>
        <end position="2798"/>
    </location>
</feature>
<dbReference type="CDD" id="cd13313">
    <property type="entry name" value="PH_NF1"/>
    <property type="match status" value="1"/>
</dbReference>
<evidence type="ECO:0000313" key="7">
    <source>
        <dbReference type="Proteomes" id="UP001186944"/>
    </source>
</evidence>
<dbReference type="InterPro" id="IPR001936">
    <property type="entry name" value="RasGAP_dom"/>
</dbReference>
<dbReference type="PANTHER" id="PTHR10194:SF142">
    <property type="entry name" value="NEUROFIBROMIN"/>
    <property type="match status" value="1"/>
</dbReference>
<dbReference type="InterPro" id="IPR036865">
    <property type="entry name" value="CRAL-TRIO_dom_sf"/>
</dbReference>
<evidence type="ECO:0000256" key="1">
    <source>
        <dbReference type="ARBA" id="ARBA00022468"/>
    </source>
</evidence>
<dbReference type="Pfam" id="PF21877">
    <property type="entry name" value="PH_NF1"/>
    <property type="match status" value="1"/>
</dbReference>
<organism evidence="6 7">
    <name type="scientific">Pinctada imbricata</name>
    <name type="common">Atlantic pearl-oyster</name>
    <name type="synonym">Pinctada martensii</name>
    <dbReference type="NCBI Taxonomy" id="66713"/>
    <lineage>
        <taxon>Eukaryota</taxon>
        <taxon>Metazoa</taxon>
        <taxon>Spiralia</taxon>
        <taxon>Lophotrochozoa</taxon>
        <taxon>Mollusca</taxon>
        <taxon>Bivalvia</taxon>
        <taxon>Autobranchia</taxon>
        <taxon>Pteriomorphia</taxon>
        <taxon>Pterioida</taxon>
        <taxon>Pterioidea</taxon>
        <taxon>Pteriidae</taxon>
        <taxon>Pinctada</taxon>
    </lineage>
</organism>
<keyword evidence="7" id="KW-1185">Reference proteome</keyword>
<comment type="caution">
    <text evidence="6">The sequence shown here is derived from an EMBL/GenBank/DDBJ whole genome shotgun (WGS) entry which is preliminary data.</text>
</comment>